<dbReference type="Gene3D" id="3.90.1720.10">
    <property type="entry name" value="endopeptidase domain like (from Nostoc punctiforme)"/>
    <property type="match status" value="1"/>
</dbReference>
<feature type="chain" id="PRO_5020848569" evidence="5">
    <location>
        <begin position="36"/>
        <end position="178"/>
    </location>
</feature>
<evidence type="ECO:0000256" key="4">
    <source>
        <dbReference type="ARBA" id="ARBA00022807"/>
    </source>
</evidence>
<protein>
    <submittedName>
        <fullName evidence="7">NlpC/P60 family protein</fullName>
    </submittedName>
</protein>
<organism evidence="7 8">
    <name type="scientific">Nocardioides caeni</name>
    <dbReference type="NCBI Taxonomy" id="574700"/>
    <lineage>
        <taxon>Bacteria</taxon>
        <taxon>Bacillati</taxon>
        <taxon>Actinomycetota</taxon>
        <taxon>Actinomycetes</taxon>
        <taxon>Propionibacteriales</taxon>
        <taxon>Nocardioidaceae</taxon>
        <taxon>Nocardioides</taxon>
    </lineage>
</organism>
<evidence type="ECO:0000313" key="8">
    <source>
        <dbReference type="Proteomes" id="UP000307087"/>
    </source>
</evidence>
<keyword evidence="5" id="KW-0732">Signal</keyword>
<evidence type="ECO:0000256" key="3">
    <source>
        <dbReference type="ARBA" id="ARBA00022801"/>
    </source>
</evidence>
<evidence type="ECO:0000256" key="1">
    <source>
        <dbReference type="ARBA" id="ARBA00007074"/>
    </source>
</evidence>
<evidence type="ECO:0000256" key="2">
    <source>
        <dbReference type="ARBA" id="ARBA00022670"/>
    </source>
</evidence>
<dbReference type="Pfam" id="PF00877">
    <property type="entry name" value="NLPC_P60"/>
    <property type="match status" value="1"/>
</dbReference>
<keyword evidence="4" id="KW-0788">Thiol protease</keyword>
<keyword evidence="8" id="KW-1185">Reference proteome</keyword>
<comment type="similarity">
    <text evidence="1">Belongs to the peptidase C40 family.</text>
</comment>
<dbReference type="EMBL" id="STGW01000006">
    <property type="protein sequence ID" value="THV12864.1"/>
    <property type="molecule type" value="Genomic_DNA"/>
</dbReference>
<dbReference type="SUPFAM" id="SSF54001">
    <property type="entry name" value="Cysteine proteinases"/>
    <property type="match status" value="1"/>
</dbReference>
<keyword evidence="2" id="KW-0645">Protease</keyword>
<feature type="domain" description="NlpC/P60" evidence="6">
    <location>
        <begin position="64"/>
        <end position="178"/>
    </location>
</feature>
<dbReference type="PANTHER" id="PTHR47359">
    <property type="entry name" value="PEPTIDOGLYCAN DL-ENDOPEPTIDASE CWLO"/>
    <property type="match status" value="1"/>
</dbReference>
<evidence type="ECO:0000259" key="6">
    <source>
        <dbReference type="PROSITE" id="PS51935"/>
    </source>
</evidence>
<dbReference type="PROSITE" id="PS51935">
    <property type="entry name" value="NLPC_P60"/>
    <property type="match status" value="1"/>
</dbReference>
<dbReference type="Proteomes" id="UP000307087">
    <property type="component" value="Unassembled WGS sequence"/>
</dbReference>
<proteinExistence type="inferred from homology"/>
<dbReference type="AlphaFoldDB" id="A0A4S8ND40"/>
<accession>A0A4S8ND40</accession>
<keyword evidence="3" id="KW-0378">Hydrolase</keyword>
<comment type="caution">
    <text evidence="7">The sequence shown here is derived from an EMBL/GenBank/DDBJ whole genome shotgun (WGS) entry which is preliminary data.</text>
</comment>
<dbReference type="InterPro" id="IPR038765">
    <property type="entry name" value="Papain-like_cys_pep_sf"/>
</dbReference>
<dbReference type="RefSeq" id="WP_136562895.1">
    <property type="nucleotide sequence ID" value="NZ_BAABLS010000004.1"/>
</dbReference>
<gene>
    <name evidence="7" type="ORF">E9934_10730</name>
</gene>
<name>A0A4S8ND40_9ACTN</name>
<sequence>MSTTLTRTAARLLALPLAATLVTVAPITPAPVAHAQEAFDTAPGVATSDRNRDELAQVRRENRLTVGERALRAAKTRAGMAYRYGATGPSAFDCSGLTQWAYGKAGRRLPRTSGAQAGAVRRVARPRLGDLVFFTSGGSVYHVGLYAGNHTVFHASRSGVPVRKERIWTSSVFYGRVG</sequence>
<feature type="signal peptide" evidence="5">
    <location>
        <begin position="1"/>
        <end position="35"/>
    </location>
</feature>
<evidence type="ECO:0000256" key="5">
    <source>
        <dbReference type="SAM" id="SignalP"/>
    </source>
</evidence>
<dbReference type="InterPro" id="IPR000064">
    <property type="entry name" value="NLP_P60_dom"/>
</dbReference>
<evidence type="ECO:0000313" key="7">
    <source>
        <dbReference type="EMBL" id="THV12864.1"/>
    </source>
</evidence>
<dbReference type="PANTHER" id="PTHR47359:SF3">
    <property type="entry name" value="NLP_P60 DOMAIN-CONTAINING PROTEIN-RELATED"/>
    <property type="match status" value="1"/>
</dbReference>
<dbReference type="GO" id="GO:0006508">
    <property type="term" value="P:proteolysis"/>
    <property type="evidence" value="ECO:0007669"/>
    <property type="project" value="UniProtKB-KW"/>
</dbReference>
<dbReference type="OrthoDB" id="5177647at2"/>
<reference evidence="7 8" key="1">
    <citation type="journal article" date="2009" name="Int. J. Syst. Evol. Microbiol.">
        <title>Nocardioides caeni sp. nov., isolated from wastewater.</title>
        <authorList>
            <person name="Yoon J.H."/>
            <person name="Kang S.J."/>
            <person name="Park S."/>
            <person name="Kim W."/>
            <person name="Oh T.K."/>
        </authorList>
    </citation>
    <scope>NUCLEOTIDE SEQUENCE [LARGE SCALE GENOMIC DNA]</scope>
    <source>
        <strain evidence="7 8">DSM 23134</strain>
    </source>
</reference>
<dbReference type="InterPro" id="IPR051794">
    <property type="entry name" value="PG_Endopeptidase_C40"/>
</dbReference>
<dbReference type="GO" id="GO:0008234">
    <property type="term" value="F:cysteine-type peptidase activity"/>
    <property type="evidence" value="ECO:0007669"/>
    <property type="project" value="UniProtKB-KW"/>
</dbReference>